<dbReference type="EMBL" id="AP018492">
    <property type="protein sequence ID" value="BBC60802.1"/>
    <property type="molecule type" value="Genomic_DNA"/>
</dbReference>
<dbReference type="SMART" id="SM00731">
    <property type="entry name" value="SprT"/>
    <property type="match status" value="1"/>
</dbReference>
<evidence type="ECO:0000259" key="5">
    <source>
        <dbReference type="SMART" id="SM00731"/>
    </source>
</evidence>
<evidence type="ECO:0000256" key="2">
    <source>
        <dbReference type="ARBA" id="ARBA00022723"/>
    </source>
</evidence>
<keyword evidence="1 4" id="KW-0963">Cytoplasm</keyword>
<dbReference type="Pfam" id="PF10263">
    <property type="entry name" value="SprT-like"/>
    <property type="match status" value="1"/>
</dbReference>
<feature type="domain" description="SprT-like" evidence="5">
    <location>
        <begin position="11"/>
        <end position="154"/>
    </location>
</feature>
<keyword evidence="3 4" id="KW-0862">Zinc</keyword>
<dbReference type="NCBIfam" id="NF003339">
    <property type="entry name" value="PRK04351.1"/>
    <property type="match status" value="1"/>
</dbReference>
<feature type="binding site" evidence="4">
    <location>
        <position position="74"/>
    </location>
    <ligand>
        <name>Zn(2+)</name>
        <dbReference type="ChEBI" id="CHEBI:29105"/>
    </ligand>
</feature>
<comment type="similarity">
    <text evidence="4">Belongs to the SprT family.</text>
</comment>
<dbReference type="GO" id="GO:0008270">
    <property type="term" value="F:zinc ion binding"/>
    <property type="evidence" value="ECO:0007669"/>
    <property type="project" value="UniProtKB-UniRule"/>
</dbReference>
<gene>
    <name evidence="6" type="ORF">DAT561_0681</name>
</gene>
<keyword evidence="2 4" id="KW-0479">Metal-binding</keyword>
<evidence type="ECO:0000256" key="3">
    <source>
        <dbReference type="ARBA" id="ARBA00022833"/>
    </source>
</evidence>
<dbReference type="GO" id="GO:0005737">
    <property type="term" value="C:cytoplasm"/>
    <property type="evidence" value="ECO:0007669"/>
    <property type="project" value="UniProtKB-SubCell"/>
</dbReference>
<dbReference type="InterPro" id="IPR023524">
    <property type="entry name" value="Uncharacterised_SprT-like"/>
</dbReference>
<evidence type="ECO:0000313" key="6">
    <source>
        <dbReference type="EMBL" id="BBC60802.1"/>
    </source>
</evidence>
<dbReference type="GO" id="GO:0006950">
    <property type="term" value="P:response to stress"/>
    <property type="evidence" value="ECO:0007669"/>
    <property type="project" value="UniProtKB-ARBA"/>
</dbReference>
<dbReference type="InterPro" id="IPR006640">
    <property type="entry name" value="SprT-like_domain"/>
</dbReference>
<dbReference type="GeneID" id="57043238"/>
<comment type="subcellular location">
    <subcellularLocation>
        <location evidence="4">Cytoplasm</location>
    </subcellularLocation>
</comment>
<reference evidence="6 7" key="1">
    <citation type="submission" date="2018-01" db="EMBL/GenBank/DDBJ databases">
        <title>Whole genome sequence of Melissococcus plutonius DAT561.</title>
        <authorList>
            <person name="Okumura K."/>
            <person name="Takamatsu D."/>
            <person name="Okura M."/>
        </authorList>
    </citation>
    <scope>NUCLEOTIDE SEQUENCE [LARGE SCALE GENOMIC DNA]</scope>
    <source>
        <strain evidence="6 7">DAT561</strain>
    </source>
</reference>
<feature type="binding site" evidence="4">
    <location>
        <position position="78"/>
    </location>
    <ligand>
        <name>Zn(2+)</name>
        <dbReference type="ChEBI" id="CHEBI:29105"/>
    </ligand>
</feature>
<dbReference type="AlphaFoldDB" id="A0A2Z5Y1P6"/>
<dbReference type="Proteomes" id="UP000269226">
    <property type="component" value="Chromosome"/>
</dbReference>
<dbReference type="RefSeq" id="WP_015694802.1">
    <property type="nucleotide sequence ID" value="NZ_AP018492.1"/>
</dbReference>
<organism evidence="6 7">
    <name type="scientific">Melissococcus plutonius</name>
    <dbReference type="NCBI Taxonomy" id="33970"/>
    <lineage>
        <taxon>Bacteria</taxon>
        <taxon>Bacillati</taxon>
        <taxon>Bacillota</taxon>
        <taxon>Bacilli</taxon>
        <taxon>Lactobacillales</taxon>
        <taxon>Enterococcaceae</taxon>
        <taxon>Melissococcus</taxon>
    </lineage>
</organism>
<evidence type="ECO:0000313" key="7">
    <source>
        <dbReference type="Proteomes" id="UP000269226"/>
    </source>
</evidence>
<dbReference type="HAMAP" id="MF_00745">
    <property type="entry name" value="SprT_like"/>
    <property type="match status" value="1"/>
</dbReference>
<evidence type="ECO:0000256" key="4">
    <source>
        <dbReference type="HAMAP-Rule" id="MF_00745"/>
    </source>
</evidence>
<evidence type="ECO:0000256" key="1">
    <source>
        <dbReference type="ARBA" id="ARBA00022490"/>
    </source>
</evidence>
<sequence length="159" mass="18727">MITKEKIITNEQLQLLVEKISNESFNQSFSHMASFNYRLKTTGGRYYLASHNLEFNPKIIDRYGVDELIKVIKHELCHYHLHLAGKGYKHKDKEFKRLLKQTGGSRFVPPLIDEKAKSLHHYECEQCRTTFLRKRKLNTERFVCGKCGGHLILRQNEFS</sequence>
<proteinExistence type="inferred from homology"/>
<feature type="active site" evidence="4">
    <location>
        <position position="75"/>
    </location>
</feature>
<comment type="cofactor">
    <cofactor evidence="4">
        <name>Zn(2+)</name>
        <dbReference type="ChEBI" id="CHEBI:29105"/>
    </cofactor>
    <text evidence="4">Binds 1 zinc ion.</text>
</comment>
<accession>A0A2Z5Y1P6</accession>
<name>A0A2Z5Y1P6_9ENTE</name>
<protein>
    <recommendedName>
        <fullName evidence="4">Protein SprT-like</fullName>
    </recommendedName>
</protein>